<dbReference type="InterPro" id="IPR041616">
    <property type="entry name" value="PheRS_beta_core"/>
</dbReference>
<comment type="subunit">
    <text evidence="4">Tetramer of two alpha and two beta subunits.</text>
</comment>
<dbReference type="Pfam" id="PF03484">
    <property type="entry name" value="B5"/>
    <property type="match status" value="1"/>
</dbReference>
<evidence type="ECO:0000313" key="18">
    <source>
        <dbReference type="Proteomes" id="UP000541444"/>
    </source>
</evidence>
<keyword evidence="11" id="KW-0460">Magnesium</keyword>
<dbReference type="InterPro" id="IPR005147">
    <property type="entry name" value="tRNA_synthase_B5-dom"/>
</dbReference>
<protein>
    <recommendedName>
        <fullName evidence="5">phenylalanine--tRNA ligase</fullName>
        <ecNumber evidence="5">6.1.1.20</ecNumber>
    </recommendedName>
    <alternativeName>
        <fullName evidence="14">Phenylalanyl-tRNA synthetase beta subunit</fullName>
    </alternativeName>
</protein>
<dbReference type="InterPro" id="IPR045864">
    <property type="entry name" value="aa-tRNA-synth_II/BPL/LPL"/>
</dbReference>
<evidence type="ECO:0000256" key="14">
    <source>
        <dbReference type="ARBA" id="ARBA00033189"/>
    </source>
</evidence>
<dbReference type="EC" id="6.1.1.20" evidence="5"/>
<keyword evidence="12" id="KW-0648">Protein biosynthesis</keyword>
<keyword evidence="10" id="KW-0067">ATP-binding</keyword>
<evidence type="ECO:0000256" key="13">
    <source>
        <dbReference type="ARBA" id="ARBA00023146"/>
    </source>
</evidence>
<dbReference type="EMBL" id="JACGCM010001948">
    <property type="protein sequence ID" value="KAF6146966.1"/>
    <property type="molecule type" value="Genomic_DNA"/>
</dbReference>
<keyword evidence="13" id="KW-0030">Aminoacyl-tRNA synthetase</keyword>
<dbReference type="SUPFAM" id="SSF55681">
    <property type="entry name" value="Class II aaRS and biotin synthetases"/>
    <property type="match status" value="2"/>
</dbReference>
<comment type="subcellular location">
    <subcellularLocation>
        <location evidence="2">Cytoplasm</location>
    </subcellularLocation>
</comment>
<dbReference type="GO" id="GO:0000287">
    <property type="term" value="F:magnesium ion binding"/>
    <property type="evidence" value="ECO:0007669"/>
    <property type="project" value="InterPro"/>
</dbReference>
<dbReference type="NCBIfam" id="TIGR00471">
    <property type="entry name" value="pheT_arch"/>
    <property type="match status" value="1"/>
</dbReference>
<dbReference type="SUPFAM" id="SSF46955">
    <property type="entry name" value="Putative DNA-binding domain"/>
    <property type="match status" value="2"/>
</dbReference>
<evidence type="ECO:0000256" key="6">
    <source>
        <dbReference type="ARBA" id="ARBA00022490"/>
    </source>
</evidence>
<dbReference type="GO" id="GO:0005524">
    <property type="term" value="F:ATP binding"/>
    <property type="evidence" value="ECO:0007669"/>
    <property type="project" value="UniProtKB-KW"/>
</dbReference>
<dbReference type="FunFam" id="3.50.40.10:FF:000002">
    <property type="entry name" value="phenylalanine--tRNA ligase beta subunit"/>
    <property type="match status" value="1"/>
</dbReference>
<dbReference type="InterPro" id="IPR020825">
    <property type="entry name" value="Phe-tRNA_synthase-like_B3/B4"/>
</dbReference>
<dbReference type="OrthoDB" id="1698572at2759"/>
<evidence type="ECO:0000256" key="15">
    <source>
        <dbReference type="ARBA" id="ARBA00049255"/>
    </source>
</evidence>
<keyword evidence="6" id="KW-0963">Cytoplasm</keyword>
<evidence type="ECO:0000259" key="16">
    <source>
        <dbReference type="PROSITE" id="PS51483"/>
    </source>
</evidence>
<name>A0A7J7LWD7_9MAGN</name>
<evidence type="ECO:0000256" key="3">
    <source>
        <dbReference type="ARBA" id="ARBA00007438"/>
    </source>
</evidence>
<evidence type="ECO:0000256" key="1">
    <source>
        <dbReference type="ARBA" id="ARBA00001946"/>
    </source>
</evidence>
<dbReference type="Gene3D" id="3.30.930.10">
    <property type="entry name" value="Bira Bifunctional Protein, Domain 2"/>
    <property type="match status" value="2"/>
</dbReference>
<evidence type="ECO:0000256" key="10">
    <source>
        <dbReference type="ARBA" id="ARBA00022840"/>
    </source>
</evidence>
<organism evidence="17 18">
    <name type="scientific">Kingdonia uniflora</name>
    <dbReference type="NCBI Taxonomy" id="39325"/>
    <lineage>
        <taxon>Eukaryota</taxon>
        <taxon>Viridiplantae</taxon>
        <taxon>Streptophyta</taxon>
        <taxon>Embryophyta</taxon>
        <taxon>Tracheophyta</taxon>
        <taxon>Spermatophyta</taxon>
        <taxon>Magnoliopsida</taxon>
        <taxon>Ranunculales</taxon>
        <taxon>Circaeasteraceae</taxon>
        <taxon>Kingdonia</taxon>
    </lineage>
</organism>
<dbReference type="SMART" id="SM00874">
    <property type="entry name" value="B5"/>
    <property type="match status" value="1"/>
</dbReference>
<evidence type="ECO:0000313" key="17">
    <source>
        <dbReference type="EMBL" id="KAF6146966.1"/>
    </source>
</evidence>
<dbReference type="Proteomes" id="UP000541444">
    <property type="component" value="Unassembled WGS sequence"/>
</dbReference>
<dbReference type="GO" id="GO:0006432">
    <property type="term" value="P:phenylalanyl-tRNA aminoacylation"/>
    <property type="evidence" value="ECO:0007669"/>
    <property type="project" value="InterPro"/>
</dbReference>
<dbReference type="InterPro" id="IPR005146">
    <property type="entry name" value="B3/B4_tRNA-bd"/>
</dbReference>
<dbReference type="InterPro" id="IPR045060">
    <property type="entry name" value="Phe-tRNA-ligase_IIc_bsu"/>
</dbReference>
<dbReference type="InterPro" id="IPR040659">
    <property type="entry name" value="PhetRS_B1"/>
</dbReference>
<keyword evidence="7" id="KW-0436">Ligase</keyword>
<feature type="domain" description="B5" evidence="16">
    <location>
        <begin position="303"/>
        <end position="383"/>
    </location>
</feature>
<evidence type="ECO:0000256" key="8">
    <source>
        <dbReference type="ARBA" id="ARBA00022723"/>
    </source>
</evidence>
<evidence type="ECO:0000256" key="5">
    <source>
        <dbReference type="ARBA" id="ARBA00012814"/>
    </source>
</evidence>
<comment type="catalytic activity">
    <reaction evidence="15">
        <text>tRNA(Phe) + L-phenylalanine + ATP = L-phenylalanyl-tRNA(Phe) + AMP + diphosphate + H(+)</text>
        <dbReference type="Rhea" id="RHEA:19413"/>
        <dbReference type="Rhea" id="RHEA-COMP:9668"/>
        <dbReference type="Rhea" id="RHEA-COMP:9699"/>
        <dbReference type="ChEBI" id="CHEBI:15378"/>
        <dbReference type="ChEBI" id="CHEBI:30616"/>
        <dbReference type="ChEBI" id="CHEBI:33019"/>
        <dbReference type="ChEBI" id="CHEBI:58095"/>
        <dbReference type="ChEBI" id="CHEBI:78442"/>
        <dbReference type="ChEBI" id="CHEBI:78531"/>
        <dbReference type="ChEBI" id="CHEBI:456215"/>
        <dbReference type="EC" id="6.1.1.20"/>
    </reaction>
</comment>
<comment type="caution">
    <text evidence="17">The sequence shown here is derived from an EMBL/GenBank/DDBJ whole genome shotgun (WGS) entry which is preliminary data.</text>
</comment>
<dbReference type="PANTHER" id="PTHR10947">
    <property type="entry name" value="PHENYLALANYL-TRNA SYNTHETASE BETA CHAIN AND LEUCINE-RICH REPEAT-CONTAINING PROTEIN 47"/>
    <property type="match status" value="1"/>
</dbReference>
<accession>A0A7J7LWD7</accession>
<evidence type="ECO:0000256" key="2">
    <source>
        <dbReference type="ARBA" id="ARBA00004496"/>
    </source>
</evidence>
<proteinExistence type="inferred from homology"/>
<dbReference type="FunFam" id="3.30.56.10:FF:000005">
    <property type="entry name" value="Phenylalanine--tRNA ligase beta subunit"/>
    <property type="match status" value="1"/>
</dbReference>
<evidence type="ECO:0000256" key="12">
    <source>
        <dbReference type="ARBA" id="ARBA00022917"/>
    </source>
</evidence>
<reference evidence="17 18" key="1">
    <citation type="journal article" date="2020" name="IScience">
        <title>Genome Sequencing of the Endangered Kingdonia uniflora (Circaeasteraceae, Ranunculales) Reveals Potential Mechanisms of Evolutionary Specialization.</title>
        <authorList>
            <person name="Sun Y."/>
            <person name="Deng T."/>
            <person name="Zhang A."/>
            <person name="Moore M.J."/>
            <person name="Landis J.B."/>
            <person name="Lin N."/>
            <person name="Zhang H."/>
            <person name="Zhang X."/>
            <person name="Huang J."/>
            <person name="Zhang X."/>
            <person name="Sun H."/>
            <person name="Wang H."/>
        </authorList>
    </citation>
    <scope>NUCLEOTIDE SEQUENCE [LARGE SCALE GENOMIC DNA]</scope>
    <source>
        <strain evidence="17">TB1705</strain>
        <tissue evidence="17">Leaf</tissue>
    </source>
</reference>
<dbReference type="AlphaFoldDB" id="A0A7J7LWD7"/>
<dbReference type="Gene3D" id="3.50.40.10">
    <property type="entry name" value="Phenylalanyl-trna Synthetase, Chain B, domain 3"/>
    <property type="match status" value="1"/>
</dbReference>
<comment type="cofactor">
    <cofactor evidence="1">
        <name>Mg(2+)</name>
        <dbReference type="ChEBI" id="CHEBI:18420"/>
    </cofactor>
</comment>
<dbReference type="PANTHER" id="PTHR10947:SF0">
    <property type="entry name" value="PHENYLALANINE--TRNA LIGASE BETA SUBUNIT"/>
    <property type="match status" value="1"/>
</dbReference>
<evidence type="ECO:0000256" key="4">
    <source>
        <dbReference type="ARBA" id="ARBA00011209"/>
    </source>
</evidence>
<evidence type="ECO:0000256" key="11">
    <source>
        <dbReference type="ARBA" id="ARBA00022842"/>
    </source>
</evidence>
<keyword evidence="9" id="KW-0547">Nucleotide-binding</keyword>
<evidence type="ECO:0000256" key="7">
    <source>
        <dbReference type="ARBA" id="ARBA00022598"/>
    </source>
</evidence>
<dbReference type="GO" id="GO:0009328">
    <property type="term" value="C:phenylalanine-tRNA ligase complex"/>
    <property type="evidence" value="ECO:0007669"/>
    <property type="project" value="TreeGrafter"/>
</dbReference>
<dbReference type="InterPro" id="IPR004531">
    <property type="entry name" value="Phe-tRNA-synth_IIc_bsu_arc_euk"/>
</dbReference>
<dbReference type="GO" id="GO:0003723">
    <property type="term" value="F:RNA binding"/>
    <property type="evidence" value="ECO:0007669"/>
    <property type="project" value="InterPro"/>
</dbReference>
<evidence type="ECO:0000256" key="9">
    <source>
        <dbReference type="ARBA" id="ARBA00022741"/>
    </source>
</evidence>
<comment type="similarity">
    <text evidence="3">Belongs to the phenylalanyl-tRNA synthetase beta subunit family. Type 2 subfamily.</text>
</comment>
<dbReference type="SMART" id="SM00873">
    <property type="entry name" value="B3_4"/>
    <property type="match status" value="1"/>
</dbReference>
<keyword evidence="8" id="KW-0479">Metal-binding</keyword>
<keyword evidence="18" id="KW-1185">Reference proteome</keyword>
<dbReference type="Gene3D" id="3.30.56.10">
    <property type="match status" value="2"/>
</dbReference>
<dbReference type="InterPro" id="IPR009061">
    <property type="entry name" value="DNA-bd_dom_put_sf"/>
</dbReference>
<sequence length="789" mass="87309">MPKVSVGRDRLFKALGRSNYTKDEFEDLCMRYGLELDDVTTEKAIIRKEMHLGDEEATEDEEVIYIVEVPAHRYDLLCLEGLVQALRIFMELDEIPTYTVANVPKESMLKVHVKPETSSIRPFIVCAVLRGITFDEARYKSFIDLQDKLHQNVCRKRTLVAIGTHDLDTLQGPFTYEALLPTEIDFVPLKQEKSFRADELMKFYESDTKLKKFLHIIEKSPVFPVIYDSKRTVLSLPPIINGAHSAITLQTKNVLIECTATDLTKAEIVLKTMVTMFSMYCEHKFEVEPVEVVGTSVKFYPDLSTSNMEVPLSEVTSKIGVSAEATQVISCLKKMQLRAVQGLSGDKECKIVLSIPPTRTDILQSCDVAENFAIAYGFNNITRTMPKIPTQGRHQLLSQISYLIRLEIALAGFTEVLTWILCSNKENFSMLDRKDEKSTAVIVGNPRSSDFESHLRSTERAMLRVSGKVKLSISTMSRIRVATEKNTKKTAQAIVTFKNQLSEFVNVVVSSGALQLPLPQPSPQGVLESNPQVGSTITVTENTDKENPCAELGEVTEIPAIGAASGTDEGMVVVNMTTDDPRVSPIRALAGSTTANGGFVATGNEDFDADFGKVLNRGLVGSFPRVQGELKIEVLIGETAGLSDKSYGGLIENYEGKQSPSKAHKGFHILTFVYQILIFEVGDVVLLDKGKDIGATNRRRIAALYSGEDSGFEIIYALVLRVLQMLNIPCKPTEGYSIAASSEPEFLPDRQANVTLKGKYVGTFGIVHPEVISPNDVDLSWFQVVSSIV</sequence>
<dbReference type="SUPFAM" id="SSF56037">
    <property type="entry name" value="PheT/TilS domain"/>
    <property type="match status" value="1"/>
</dbReference>
<gene>
    <name evidence="17" type="ORF">GIB67_036685</name>
</gene>
<dbReference type="GO" id="GO:0004826">
    <property type="term" value="F:phenylalanine-tRNA ligase activity"/>
    <property type="evidence" value="ECO:0007669"/>
    <property type="project" value="UniProtKB-EC"/>
</dbReference>
<dbReference type="Pfam" id="PF03483">
    <property type="entry name" value="B3_4"/>
    <property type="match status" value="1"/>
</dbReference>
<dbReference type="PROSITE" id="PS51483">
    <property type="entry name" value="B5"/>
    <property type="match status" value="1"/>
</dbReference>
<dbReference type="Pfam" id="PF17759">
    <property type="entry name" value="tRNA_synthFbeta"/>
    <property type="match status" value="2"/>
</dbReference>
<dbReference type="Pfam" id="PF18262">
    <property type="entry name" value="PhetRS_B1"/>
    <property type="match status" value="1"/>
</dbReference>